<keyword evidence="1" id="KW-0472">Membrane</keyword>
<dbReference type="AlphaFoldDB" id="A0A8J4H5I2"/>
<evidence type="ECO:0008006" key="4">
    <source>
        <dbReference type="Google" id="ProtNLM"/>
    </source>
</evidence>
<protein>
    <recommendedName>
        <fullName evidence="4">DUF4446 family protein</fullName>
    </recommendedName>
</protein>
<organism evidence="2 3">
    <name type="scientific">Xylanibacillus composti</name>
    <dbReference type="NCBI Taxonomy" id="1572762"/>
    <lineage>
        <taxon>Bacteria</taxon>
        <taxon>Bacillati</taxon>
        <taxon>Bacillota</taxon>
        <taxon>Bacilli</taxon>
        <taxon>Bacillales</taxon>
        <taxon>Paenibacillaceae</taxon>
        <taxon>Xylanibacillus</taxon>
    </lineage>
</organism>
<proteinExistence type="predicted"/>
<evidence type="ECO:0000313" key="2">
    <source>
        <dbReference type="EMBL" id="GIQ70045.1"/>
    </source>
</evidence>
<gene>
    <name evidence="2" type="ORF">XYCOK13_28690</name>
</gene>
<feature type="transmembrane region" description="Helical" evidence="1">
    <location>
        <begin position="12"/>
        <end position="36"/>
    </location>
</feature>
<keyword evidence="1" id="KW-0812">Transmembrane</keyword>
<dbReference type="RefSeq" id="WP_213412831.1">
    <property type="nucleotide sequence ID" value="NZ_BOVK01000039.1"/>
</dbReference>
<keyword evidence="1" id="KW-1133">Transmembrane helix</keyword>
<comment type="caution">
    <text evidence="2">The sequence shown here is derived from an EMBL/GenBank/DDBJ whole genome shotgun (WGS) entry which is preliminary data.</text>
</comment>
<keyword evidence="3" id="KW-1185">Reference proteome</keyword>
<sequence>MRQEMLFGLEEQAVWLLLGTLGLSLLLFLFVILLWVRISRLRKRYLRSMGNGEAANMEQVLLDIREQLDTLHASNKAQADQFRQLEQTVAAMKGRIGFYRYNAFAERGSDLSFSLALLDADRNGVVVTSLHNREMSYVYAKPIVKGDSDYKLTPEERQAIEQAGSQG</sequence>
<dbReference type="InterPro" id="IPR027981">
    <property type="entry name" value="DUF4446"/>
</dbReference>
<evidence type="ECO:0000313" key="3">
    <source>
        <dbReference type="Proteomes" id="UP000677918"/>
    </source>
</evidence>
<dbReference type="Pfam" id="PF14584">
    <property type="entry name" value="DUF4446"/>
    <property type="match status" value="1"/>
</dbReference>
<dbReference type="EMBL" id="BOVK01000039">
    <property type="protein sequence ID" value="GIQ70045.1"/>
    <property type="molecule type" value="Genomic_DNA"/>
</dbReference>
<dbReference type="Proteomes" id="UP000677918">
    <property type="component" value="Unassembled WGS sequence"/>
</dbReference>
<accession>A0A8J4H5I2</accession>
<reference evidence="2" key="1">
    <citation type="submission" date="2021-04" db="EMBL/GenBank/DDBJ databases">
        <title>Draft genome sequence of Xylanibacillus composti strain K13.</title>
        <authorList>
            <person name="Uke A."/>
            <person name="Chhe C."/>
            <person name="Baramee S."/>
            <person name="Kosugi A."/>
        </authorList>
    </citation>
    <scope>NUCLEOTIDE SEQUENCE</scope>
    <source>
        <strain evidence="2">K13</strain>
    </source>
</reference>
<name>A0A8J4H5I2_9BACL</name>
<evidence type="ECO:0000256" key="1">
    <source>
        <dbReference type="SAM" id="Phobius"/>
    </source>
</evidence>